<evidence type="ECO:0000256" key="1">
    <source>
        <dbReference type="SAM" id="MobiDB-lite"/>
    </source>
</evidence>
<accession>A0A452Y9B4</accession>
<sequence>AEPPRPAPPPLSPPSSLISNPKPFPPPLQPPPRAPRPFHSLRAASSHLLTRQLPSRDPAGPRHEGAEASFSGGGGDRRRSIRSENMRGRERRKERREKERGKRRGRCRGGRERVTRRSAPARRRSHRPGERG</sequence>
<feature type="region of interest" description="Disordered" evidence="1">
    <location>
        <begin position="1"/>
        <end position="132"/>
    </location>
</feature>
<evidence type="ECO:0000313" key="2">
    <source>
        <dbReference type="EnsemblPlants" id="AET1Gv20342700.21"/>
    </source>
</evidence>
<feature type="compositionally biased region" description="Basic and acidic residues" evidence="1">
    <location>
        <begin position="75"/>
        <end position="88"/>
    </location>
</feature>
<dbReference type="AlphaFoldDB" id="A0A452Y9B4"/>
<feature type="compositionally biased region" description="Basic residues" evidence="1">
    <location>
        <begin position="89"/>
        <end position="108"/>
    </location>
</feature>
<dbReference type="EnsemblPlants" id="AET1Gv20342700.21">
    <property type="protein sequence ID" value="AET1Gv20342700.21"/>
    <property type="gene ID" value="AET1Gv20342700"/>
</dbReference>
<protein>
    <submittedName>
        <fullName evidence="2">Uncharacterized protein</fullName>
    </submittedName>
</protein>
<feature type="compositionally biased region" description="Pro residues" evidence="1">
    <location>
        <begin position="22"/>
        <end position="35"/>
    </location>
</feature>
<feature type="compositionally biased region" description="Pro residues" evidence="1">
    <location>
        <begin position="1"/>
        <end position="13"/>
    </location>
</feature>
<reference evidence="2" key="3">
    <citation type="journal article" date="2017" name="Nature">
        <title>Genome sequence of the progenitor of the wheat D genome Aegilops tauschii.</title>
        <authorList>
            <person name="Luo M.C."/>
            <person name="Gu Y.Q."/>
            <person name="Puiu D."/>
            <person name="Wang H."/>
            <person name="Twardziok S.O."/>
            <person name="Deal K.R."/>
            <person name="Huo N."/>
            <person name="Zhu T."/>
            <person name="Wang L."/>
            <person name="Wang Y."/>
            <person name="McGuire P.E."/>
            <person name="Liu S."/>
            <person name="Long H."/>
            <person name="Ramasamy R.K."/>
            <person name="Rodriguez J.C."/>
            <person name="Van S.L."/>
            <person name="Yuan L."/>
            <person name="Wang Z."/>
            <person name="Xia Z."/>
            <person name="Xiao L."/>
            <person name="Anderson O.D."/>
            <person name="Ouyang S."/>
            <person name="Liang Y."/>
            <person name="Zimin A.V."/>
            <person name="Pertea G."/>
            <person name="Qi P."/>
            <person name="Bennetzen J.L."/>
            <person name="Dai X."/>
            <person name="Dawson M.W."/>
            <person name="Muller H.G."/>
            <person name="Kugler K."/>
            <person name="Rivarola-Duarte L."/>
            <person name="Spannagl M."/>
            <person name="Mayer K.F.X."/>
            <person name="Lu F.H."/>
            <person name="Bevan M.W."/>
            <person name="Leroy P."/>
            <person name="Li P."/>
            <person name="You F.M."/>
            <person name="Sun Q."/>
            <person name="Liu Z."/>
            <person name="Lyons E."/>
            <person name="Wicker T."/>
            <person name="Salzberg S.L."/>
            <person name="Devos K.M."/>
            <person name="Dvorak J."/>
        </authorList>
    </citation>
    <scope>NUCLEOTIDE SEQUENCE [LARGE SCALE GENOMIC DNA]</scope>
    <source>
        <strain evidence="2">cv. AL8/78</strain>
    </source>
</reference>
<reference evidence="3" key="1">
    <citation type="journal article" date="2014" name="Science">
        <title>Ancient hybridizations among the ancestral genomes of bread wheat.</title>
        <authorList>
            <consortium name="International Wheat Genome Sequencing Consortium,"/>
            <person name="Marcussen T."/>
            <person name="Sandve S.R."/>
            <person name="Heier L."/>
            <person name="Spannagl M."/>
            <person name="Pfeifer M."/>
            <person name="Jakobsen K.S."/>
            <person name="Wulff B.B."/>
            <person name="Steuernagel B."/>
            <person name="Mayer K.F."/>
            <person name="Olsen O.A."/>
        </authorList>
    </citation>
    <scope>NUCLEOTIDE SEQUENCE [LARGE SCALE GENOMIC DNA]</scope>
    <source>
        <strain evidence="3">cv. AL8/78</strain>
    </source>
</reference>
<feature type="compositionally biased region" description="Basic residues" evidence="1">
    <location>
        <begin position="116"/>
        <end position="126"/>
    </location>
</feature>
<proteinExistence type="predicted"/>
<reference evidence="2" key="5">
    <citation type="journal article" date="2021" name="G3 (Bethesda)">
        <title>Aegilops tauschii genome assembly Aet v5.0 features greater sequence contiguity and improved annotation.</title>
        <authorList>
            <person name="Wang L."/>
            <person name="Zhu T."/>
            <person name="Rodriguez J.C."/>
            <person name="Deal K.R."/>
            <person name="Dubcovsky J."/>
            <person name="McGuire P.E."/>
            <person name="Lux T."/>
            <person name="Spannagl M."/>
            <person name="Mayer K.F.X."/>
            <person name="Baldrich P."/>
            <person name="Meyers B.C."/>
            <person name="Huo N."/>
            <person name="Gu Y.Q."/>
            <person name="Zhou H."/>
            <person name="Devos K.M."/>
            <person name="Bennetzen J.L."/>
            <person name="Unver T."/>
            <person name="Budak H."/>
            <person name="Gulick P.J."/>
            <person name="Galiba G."/>
            <person name="Kalapos B."/>
            <person name="Nelson D.R."/>
            <person name="Li P."/>
            <person name="You F.M."/>
            <person name="Luo M.C."/>
            <person name="Dvorak J."/>
        </authorList>
    </citation>
    <scope>NUCLEOTIDE SEQUENCE [LARGE SCALE GENOMIC DNA]</scope>
    <source>
        <strain evidence="2">cv. AL8/78</strain>
    </source>
</reference>
<dbReference type="Proteomes" id="UP000015105">
    <property type="component" value="Chromosome 1D"/>
</dbReference>
<evidence type="ECO:0000313" key="3">
    <source>
        <dbReference type="Proteomes" id="UP000015105"/>
    </source>
</evidence>
<reference evidence="3" key="2">
    <citation type="journal article" date="2017" name="Nat. Plants">
        <title>The Aegilops tauschii genome reveals multiple impacts of transposons.</title>
        <authorList>
            <person name="Zhao G."/>
            <person name="Zou C."/>
            <person name="Li K."/>
            <person name="Wang K."/>
            <person name="Li T."/>
            <person name="Gao L."/>
            <person name="Zhang X."/>
            <person name="Wang H."/>
            <person name="Yang Z."/>
            <person name="Liu X."/>
            <person name="Jiang W."/>
            <person name="Mao L."/>
            <person name="Kong X."/>
            <person name="Jiao Y."/>
            <person name="Jia J."/>
        </authorList>
    </citation>
    <scope>NUCLEOTIDE SEQUENCE [LARGE SCALE GENOMIC DNA]</scope>
    <source>
        <strain evidence="3">cv. AL8/78</strain>
    </source>
</reference>
<organism evidence="2 3">
    <name type="scientific">Aegilops tauschii subsp. strangulata</name>
    <name type="common">Goatgrass</name>
    <dbReference type="NCBI Taxonomy" id="200361"/>
    <lineage>
        <taxon>Eukaryota</taxon>
        <taxon>Viridiplantae</taxon>
        <taxon>Streptophyta</taxon>
        <taxon>Embryophyta</taxon>
        <taxon>Tracheophyta</taxon>
        <taxon>Spermatophyta</taxon>
        <taxon>Magnoliopsida</taxon>
        <taxon>Liliopsida</taxon>
        <taxon>Poales</taxon>
        <taxon>Poaceae</taxon>
        <taxon>BOP clade</taxon>
        <taxon>Pooideae</taxon>
        <taxon>Triticodae</taxon>
        <taxon>Triticeae</taxon>
        <taxon>Triticinae</taxon>
        <taxon>Aegilops</taxon>
    </lineage>
</organism>
<name>A0A452Y9B4_AEGTS</name>
<keyword evidence="3" id="KW-1185">Reference proteome</keyword>
<reference evidence="2" key="4">
    <citation type="submission" date="2019-03" db="UniProtKB">
        <authorList>
            <consortium name="EnsemblPlants"/>
        </authorList>
    </citation>
    <scope>IDENTIFICATION</scope>
</reference>
<dbReference type="Gramene" id="AET1Gv20342700.21">
    <property type="protein sequence ID" value="AET1Gv20342700.21"/>
    <property type="gene ID" value="AET1Gv20342700"/>
</dbReference>